<sequence>MKSPVKVYLATYFTILSILYLSIRYTTFEMRPAIFIVASILLIGSTAAVMRSRDGRGMMAWTILCLTAVMLLTFLIK</sequence>
<dbReference type="OrthoDB" id="2390441at2"/>
<organism evidence="2 3">
    <name type="scientific">Salinicoccus cyprini</name>
    <dbReference type="NCBI Taxonomy" id="2493691"/>
    <lineage>
        <taxon>Bacteria</taxon>
        <taxon>Bacillati</taxon>
        <taxon>Bacillota</taxon>
        <taxon>Bacilli</taxon>
        <taxon>Bacillales</taxon>
        <taxon>Staphylococcaceae</taxon>
        <taxon>Salinicoccus</taxon>
    </lineage>
</organism>
<feature type="transmembrane region" description="Helical" evidence="1">
    <location>
        <begin position="57"/>
        <end position="76"/>
    </location>
</feature>
<dbReference type="EMBL" id="VMSJ01000001">
    <property type="protein sequence ID" value="TVT29648.1"/>
    <property type="molecule type" value="Genomic_DNA"/>
</dbReference>
<keyword evidence="1" id="KW-1133">Transmembrane helix</keyword>
<evidence type="ECO:0000313" key="3">
    <source>
        <dbReference type="Proteomes" id="UP000315103"/>
    </source>
</evidence>
<feature type="transmembrane region" description="Helical" evidence="1">
    <location>
        <begin position="7"/>
        <end position="26"/>
    </location>
</feature>
<reference evidence="2 3" key="1">
    <citation type="submission" date="2019-07" db="EMBL/GenBank/DDBJ databases">
        <title>Salinicoccus cyprini sp. nov., isolated from gastro-intestinal tract of mirror carp, Cyprinus carpio var. specularis, collected from Gobind Sagar Reservoir, Himachal Pradesh, India.</title>
        <authorList>
            <person name="Talwar C."/>
            <person name="Singh A.K."/>
            <person name="Lal R."/>
            <person name="Negi R.K."/>
        </authorList>
    </citation>
    <scope>NUCLEOTIDE SEQUENCE [LARGE SCALE GENOMIC DNA]</scope>
    <source>
        <strain evidence="2 3">CT19</strain>
    </source>
</reference>
<accession>A0A558AZD8</accession>
<dbReference type="Proteomes" id="UP000315103">
    <property type="component" value="Unassembled WGS sequence"/>
</dbReference>
<dbReference type="RefSeq" id="WP_145286659.1">
    <property type="nucleotide sequence ID" value="NZ_VMSJ01000001.1"/>
</dbReference>
<keyword evidence="1" id="KW-0812">Transmembrane</keyword>
<dbReference type="AlphaFoldDB" id="A0A558AZD8"/>
<feature type="transmembrane region" description="Helical" evidence="1">
    <location>
        <begin position="32"/>
        <end position="50"/>
    </location>
</feature>
<proteinExistence type="predicted"/>
<evidence type="ECO:0000313" key="2">
    <source>
        <dbReference type="EMBL" id="TVT29648.1"/>
    </source>
</evidence>
<keyword evidence="3" id="KW-1185">Reference proteome</keyword>
<comment type="caution">
    <text evidence="2">The sequence shown here is derived from an EMBL/GenBank/DDBJ whole genome shotgun (WGS) entry which is preliminary data.</text>
</comment>
<evidence type="ECO:0000256" key="1">
    <source>
        <dbReference type="SAM" id="Phobius"/>
    </source>
</evidence>
<protein>
    <submittedName>
        <fullName evidence="2">Uncharacterized protein</fullName>
    </submittedName>
</protein>
<name>A0A558AZD8_9STAP</name>
<gene>
    <name evidence="2" type="ORF">FO441_05040</name>
</gene>
<keyword evidence="1" id="KW-0472">Membrane</keyword>